<dbReference type="SUPFAM" id="SSF51735">
    <property type="entry name" value="NAD(P)-binding Rossmann-fold domains"/>
    <property type="match status" value="1"/>
</dbReference>
<dbReference type="InterPro" id="IPR020843">
    <property type="entry name" value="ER"/>
</dbReference>
<organism evidence="2 3">
    <name type="scientific">Streptomyces fuscichromogenes</name>
    <dbReference type="NCBI Taxonomy" id="1324013"/>
    <lineage>
        <taxon>Bacteria</taxon>
        <taxon>Bacillati</taxon>
        <taxon>Actinomycetota</taxon>
        <taxon>Actinomycetes</taxon>
        <taxon>Kitasatosporales</taxon>
        <taxon>Streptomycetaceae</taxon>
        <taxon>Streptomyces</taxon>
    </lineage>
</organism>
<reference evidence="2" key="1">
    <citation type="journal article" date="2014" name="Int. J. Syst. Evol. Microbiol.">
        <title>Complete genome sequence of Corynebacterium casei LMG S-19264T (=DSM 44701T), isolated from a smear-ripened cheese.</title>
        <authorList>
            <consortium name="US DOE Joint Genome Institute (JGI-PGF)"/>
            <person name="Walter F."/>
            <person name="Albersmeier A."/>
            <person name="Kalinowski J."/>
            <person name="Ruckert C."/>
        </authorList>
    </citation>
    <scope>NUCLEOTIDE SEQUENCE</scope>
    <source>
        <strain evidence="2">CGMCC 4.7110</strain>
    </source>
</reference>
<dbReference type="SUPFAM" id="SSF50129">
    <property type="entry name" value="GroES-like"/>
    <property type="match status" value="1"/>
</dbReference>
<dbReference type="InterPro" id="IPR036291">
    <property type="entry name" value="NAD(P)-bd_dom_sf"/>
</dbReference>
<evidence type="ECO:0000313" key="2">
    <source>
        <dbReference type="EMBL" id="GGM86292.1"/>
    </source>
</evidence>
<dbReference type="Pfam" id="PF13602">
    <property type="entry name" value="ADH_zinc_N_2"/>
    <property type="match status" value="1"/>
</dbReference>
<sequence>MPNAVVMTGYGPPDVLKRAEVPMPQPGDGEIRIRVRAAGVGPTDLDIRSGRLRFPLPPQPVLGYEVSGVVDAVGPGVSGTRVGDEVAAVLFGRGGYAEYALASIWAHKPESVSWVDAAALPSSVEAAAGVLRQLRVKSGETLLLLGGGGSVGLIATQLAVARGVKVISAVGARDEDLARELGASPVRYGSGLVAAVRALGSVDAVFDAAGKGALADAVELAGGPQRVITLSDHAAPEFGVVLSVPTADRAPGALDEGMAMLAEGRLRMKGRRPMPLQEAAEAHRLLESGEVRDRVILTLDS</sequence>
<proteinExistence type="predicted"/>
<dbReference type="GO" id="GO:0016491">
    <property type="term" value="F:oxidoreductase activity"/>
    <property type="evidence" value="ECO:0007669"/>
    <property type="project" value="InterPro"/>
</dbReference>
<dbReference type="EMBL" id="BMML01000001">
    <property type="protein sequence ID" value="GGM86292.1"/>
    <property type="molecule type" value="Genomic_DNA"/>
</dbReference>
<evidence type="ECO:0000313" key="3">
    <source>
        <dbReference type="Proteomes" id="UP000653411"/>
    </source>
</evidence>
<gene>
    <name evidence="2" type="ORF">GCM10011578_001370</name>
</gene>
<dbReference type="InterPro" id="IPR011032">
    <property type="entry name" value="GroES-like_sf"/>
</dbReference>
<evidence type="ECO:0000259" key="1">
    <source>
        <dbReference type="SMART" id="SM00829"/>
    </source>
</evidence>
<reference evidence="2" key="2">
    <citation type="submission" date="2020-09" db="EMBL/GenBank/DDBJ databases">
        <authorList>
            <person name="Sun Q."/>
            <person name="Zhou Y."/>
        </authorList>
    </citation>
    <scope>NUCLEOTIDE SEQUENCE</scope>
    <source>
        <strain evidence="2">CGMCC 4.7110</strain>
    </source>
</reference>
<dbReference type="AlphaFoldDB" id="A0A917UDY5"/>
<dbReference type="CDD" id="cd05289">
    <property type="entry name" value="MDR_like_2"/>
    <property type="match status" value="1"/>
</dbReference>
<name>A0A917UDY5_9ACTN</name>
<dbReference type="PANTHER" id="PTHR43482:SF1">
    <property type="entry name" value="PROTEIN AST1-RELATED"/>
    <property type="match status" value="1"/>
</dbReference>
<accession>A0A917UDY5</accession>
<dbReference type="Gene3D" id="3.90.180.10">
    <property type="entry name" value="Medium-chain alcohol dehydrogenases, catalytic domain"/>
    <property type="match status" value="1"/>
</dbReference>
<keyword evidence="3" id="KW-1185">Reference proteome</keyword>
<dbReference type="InterPro" id="IPR013154">
    <property type="entry name" value="ADH-like_N"/>
</dbReference>
<dbReference type="Gene3D" id="3.40.50.720">
    <property type="entry name" value="NAD(P)-binding Rossmann-like Domain"/>
    <property type="match status" value="1"/>
</dbReference>
<protein>
    <submittedName>
        <fullName evidence="2">Oxidoreductase</fullName>
    </submittedName>
</protein>
<dbReference type="PANTHER" id="PTHR43482">
    <property type="entry name" value="PROTEIN AST1-RELATED"/>
    <property type="match status" value="1"/>
</dbReference>
<feature type="domain" description="Enoyl reductase (ER)" evidence="1">
    <location>
        <begin position="11"/>
        <end position="297"/>
    </location>
</feature>
<dbReference type="Proteomes" id="UP000653411">
    <property type="component" value="Unassembled WGS sequence"/>
</dbReference>
<comment type="caution">
    <text evidence="2">The sequence shown here is derived from an EMBL/GenBank/DDBJ whole genome shotgun (WGS) entry which is preliminary data.</text>
</comment>
<dbReference type="Pfam" id="PF08240">
    <property type="entry name" value="ADH_N"/>
    <property type="match status" value="1"/>
</dbReference>
<dbReference type="SMART" id="SM00829">
    <property type="entry name" value="PKS_ER"/>
    <property type="match status" value="1"/>
</dbReference>
<dbReference type="InterPro" id="IPR052585">
    <property type="entry name" value="Lipid_raft_assoc_Zn_ADH"/>
</dbReference>